<reference evidence="1 2" key="1">
    <citation type="journal article" date="2020" name="Int. J. Syst. Evol. Microbiol.">
        <title>Reclassification of Streptomyces castelarensis and Streptomyces sporoclivatus as later heterotypic synonyms of Streptomyces antimycoticus.</title>
        <authorList>
            <person name="Komaki H."/>
            <person name="Tamura T."/>
        </authorList>
    </citation>
    <scope>NUCLEOTIDE SEQUENCE [LARGE SCALE GENOMIC DNA]</scope>
    <source>
        <strain evidence="1 2">NBRC 13459</strain>
    </source>
</reference>
<dbReference type="Proteomes" id="UP000301309">
    <property type="component" value="Unassembled WGS sequence"/>
</dbReference>
<dbReference type="AlphaFoldDB" id="A0A4D4L482"/>
<evidence type="ECO:0000313" key="2">
    <source>
        <dbReference type="Proteomes" id="UP000301309"/>
    </source>
</evidence>
<name>A0A4D4L482_STRVO</name>
<protein>
    <submittedName>
        <fullName evidence="1">Uncharacterized protein</fullName>
    </submittedName>
</protein>
<keyword evidence="2" id="KW-1185">Reference proteome</keyword>
<gene>
    <name evidence="1" type="ORF">SVIO_040110</name>
</gene>
<dbReference type="EMBL" id="BJHW01000001">
    <property type="protein sequence ID" value="GDY53388.1"/>
    <property type="molecule type" value="Genomic_DNA"/>
</dbReference>
<dbReference type="RefSeq" id="WP_162001834.1">
    <property type="nucleotide sequence ID" value="NZ_BAAASO010000067.1"/>
</dbReference>
<accession>A0A4D4L482</accession>
<organism evidence="1 2">
    <name type="scientific">Streptomyces violaceusniger</name>
    <dbReference type="NCBI Taxonomy" id="68280"/>
    <lineage>
        <taxon>Bacteria</taxon>
        <taxon>Bacillati</taxon>
        <taxon>Actinomycetota</taxon>
        <taxon>Actinomycetes</taxon>
        <taxon>Kitasatosporales</taxon>
        <taxon>Streptomycetaceae</taxon>
        <taxon>Streptomyces</taxon>
        <taxon>Streptomyces violaceusniger group</taxon>
    </lineage>
</organism>
<comment type="caution">
    <text evidence="1">The sequence shown here is derived from an EMBL/GenBank/DDBJ whole genome shotgun (WGS) entry which is preliminary data.</text>
</comment>
<evidence type="ECO:0000313" key="1">
    <source>
        <dbReference type="EMBL" id="GDY53388.1"/>
    </source>
</evidence>
<proteinExistence type="predicted"/>
<sequence>MTTPSEPRGAVARHTAYLPHFWDTTKWLRSLSATAFVDEFQQQSAISRLADVHEK</sequence>